<gene>
    <name evidence="1" type="ordered locus">cce_2340</name>
</gene>
<evidence type="ECO:0000313" key="2">
    <source>
        <dbReference type="Proteomes" id="UP000001203"/>
    </source>
</evidence>
<protein>
    <submittedName>
        <fullName evidence="1">Uncharacterized protein</fullName>
    </submittedName>
</protein>
<name>B1WQH9_CROS5</name>
<sequence length="50" mass="5787">MIPKEIPVSKVLLNTSGDARHRIVPREKIDKFTLVLPNRLYCIQKILTID</sequence>
<reference evidence="1 2" key="1">
    <citation type="journal article" date="2008" name="Proc. Natl. Acad. Sci. U.S.A.">
        <title>The genome of Cyanothece 51142, a unicellular diazotrophic cyanobacterium important in the marine nitrogen cycle.</title>
        <authorList>
            <person name="Welsh E.A."/>
            <person name="Liberton M."/>
            <person name="Stoeckel J."/>
            <person name="Loh T."/>
            <person name="Elvitigala T."/>
            <person name="Wang C."/>
            <person name="Wollam A."/>
            <person name="Fulton R.S."/>
            <person name="Clifton S.W."/>
            <person name="Jacobs J.M."/>
            <person name="Aurora R."/>
            <person name="Ghosh B.K."/>
            <person name="Sherman L.A."/>
            <person name="Smith R.D."/>
            <person name="Wilson R.K."/>
            <person name="Pakrasi H.B."/>
        </authorList>
    </citation>
    <scope>NUCLEOTIDE SEQUENCE [LARGE SCALE GENOMIC DNA]</scope>
    <source>
        <strain evidence="2">ATCC 51142 / BH68</strain>
    </source>
</reference>
<dbReference type="HOGENOM" id="CLU_3116978_0_0_3"/>
<organism evidence="1 2">
    <name type="scientific">Crocosphaera subtropica (strain ATCC 51142 / BH68)</name>
    <name type="common">Cyanothece sp. (strain ATCC 51142)</name>
    <dbReference type="NCBI Taxonomy" id="43989"/>
    <lineage>
        <taxon>Bacteria</taxon>
        <taxon>Bacillati</taxon>
        <taxon>Cyanobacteriota</taxon>
        <taxon>Cyanophyceae</taxon>
        <taxon>Oscillatoriophycideae</taxon>
        <taxon>Chroococcales</taxon>
        <taxon>Aphanothecaceae</taxon>
        <taxon>Crocosphaera</taxon>
        <taxon>Crocosphaera subtropica</taxon>
    </lineage>
</organism>
<dbReference type="AlphaFoldDB" id="B1WQH9"/>
<dbReference type="KEGG" id="cyt:cce_2340"/>
<evidence type="ECO:0000313" key="1">
    <source>
        <dbReference type="EMBL" id="ACB51690.1"/>
    </source>
</evidence>
<accession>B1WQH9</accession>
<proteinExistence type="predicted"/>
<keyword evidence="2" id="KW-1185">Reference proteome</keyword>
<dbReference type="Proteomes" id="UP000001203">
    <property type="component" value="Chromosome circular"/>
</dbReference>
<dbReference type="EMBL" id="CP000806">
    <property type="protein sequence ID" value="ACB51690.1"/>
    <property type="molecule type" value="Genomic_DNA"/>
</dbReference>